<gene>
    <name evidence="2" type="ORF">M878_45110</name>
</gene>
<dbReference type="OrthoDB" id="9799122at2"/>
<proteinExistence type="predicted"/>
<dbReference type="Gene3D" id="3.40.30.10">
    <property type="entry name" value="Glutaredoxin"/>
    <property type="match status" value="1"/>
</dbReference>
<evidence type="ECO:0000313" key="2">
    <source>
        <dbReference type="EMBL" id="EST18502.1"/>
    </source>
</evidence>
<accession>V6JF22</accession>
<dbReference type="EMBL" id="AWQX01000391">
    <property type="protein sequence ID" value="EST18502.1"/>
    <property type="molecule type" value="Genomic_DNA"/>
</dbReference>
<dbReference type="InterPro" id="IPR036249">
    <property type="entry name" value="Thioredoxin-like_sf"/>
</dbReference>
<reference evidence="2 3" key="1">
    <citation type="journal article" date="2014" name="Genome Announc.">
        <title>Draft Genome Sequence of Streptomyces roseochromogenes subsp. oscitans DS 12.976, Producer of the Aminocoumarin Antibiotic Clorobiocin.</title>
        <authorList>
            <person name="Ruckert C."/>
            <person name="Kalinowski J."/>
            <person name="Heide L."/>
            <person name="Apel A.K."/>
        </authorList>
    </citation>
    <scope>NUCLEOTIDE SEQUENCE [LARGE SCALE GENOMIC DNA]</scope>
    <source>
        <strain evidence="2 3">DS 12.976</strain>
    </source>
</reference>
<dbReference type="PATRIC" id="fig|1352936.5.peg.9369"/>
<dbReference type="AlphaFoldDB" id="V6JF22"/>
<evidence type="ECO:0000313" key="3">
    <source>
        <dbReference type="Proteomes" id="UP000017984"/>
    </source>
</evidence>
<dbReference type="GO" id="GO:0016491">
    <property type="term" value="F:oxidoreductase activity"/>
    <property type="evidence" value="ECO:0007669"/>
    <property type="project" value="InterPro"/>
</dbReference>
<protein>
    <recommendedName>
        <fullName evidence="1">DSBA-like thioredoxin domain-containing protein</fullName>
    </recommendedName>
</protein>
<dbReference type="HOGENOM" id="CLU_2371629_0_0_11"/>
<comment type="caution">
    <text evidence="2">The sequence shown here is derived from an EMBL/GenBank/DDBJ whole genome shotgun (WGS) entry which is preliminary data.</text>
</comment>
<dbReference type="SUPFAM" id="SSF52833">
    <property type="entry name" value="Thioredoxin-like"/>
    <property type="match status" value="1"/>
</dbReference>
<keyword evidence="3" id="KW-1185">Reference proteome</keyword>
<sequence length="95" mass="9863">MPCVTTIGPITAARHGIRTADIGVADRLGDPALETAVREEEELAEELGLRGVPLFILGDRAINGAVKVEQLVEALEQQATAPPAGATCEEGVCSL</sequence>
<dbReference type="InterPro" id="IPR001853">
    <property type="entry name" value="DSBA-like_thioredoxin_dom"/>
</dbReference>
<dbReference type="STRING" id="1352936.M878_45110"/>
<organism evidence="2 3">
    <name type="scientific">Streptomyces roseochromogenus subsp. oscitans DS 12.976</name>
    <dbReference type="NCBI Taxonomy" id="1352936"/>
    <lineage>
        <taxon>Bacteria</taxon>
        <taxon>Bacillati</taxon>
        <taxon>Actinomycetota</taxon>
        <taxon>Actinomycetes</taxon>
        <taxon>Kitasatosporales</taxon>
        <taxon>Streptomycetaceae</taxon>
        <taxon>Streptomyces</taxon>
    </lineage>
</organism>
<feature type="domain" description="DSBA-like thioredoxin" evidence="1">
    <location>
        <begin position="12"/>
        <end position="75"/>
    </location>
</feature>
<dbReference type="Pfam" id="PF01323">
    <property type="entry name" value="DSBA"/>
    <property type="match status" value="1"/>
</dbReference>
<dbReference type="Proteomes" id="UP000017984">
    <property type="component" value="Chromosome"/>
</dbReference>
<evidence type="ECO:0000259" key="1">
    <source>
        <dbReference type="Pfam" id="PF01323"/>
    </source>
</evidence>
<name>V6JF22_STRRC</name>